<evidence type="ECO:0000259" key="2">
    <source>
        <dbReference type="PROSITE" id="PS50042"/>
    </source>
</evidence>
<dbReference type="InterPro" id="IPR052998">
    <property type="entry name" value="Hetero-Diels-Alderase-like"/>
</dbReference>
<protein>
    <recommendedName>
        <fullName evidence="2">Cyclic nucleotide-binding domain-containing protein</fullName>
    </recommendedName>
</protein>
<dbReference type="AlphaFoldDB" id="A0A9W8YWE7"/>
<dbReference type="PROSITE" id="PS50042">
    <property type="entry name" value="CNMP_BINDING_3"/>
    <property type="match status" value="1"/>
</dbReference>
<keyword evidence="1" id="KW-0732">Signal</keyword>
<feature type="chain" id="PRO_5040881734" description="Cyclic nucleotide-binding domain-containing protein" evidence="1">
    <location>
        <begin position="18"/>
        <end position="310"/>
    </location>
</feature>
<evidence type="ECO:0000256" key="1">
    <source>
        <dbReference type="SAM" id="SignalP"/>
    </source>
</evidence>
<dbReference type="Proteomes" id="UP001140453">
    <property type="component" value="Unassembled WGS sequence"/>
</dbReference>
<evidence type="ECO:0000313" key="4">
    <source>
        <dbReference type="Proteomes" id="UP001140453"/>
    </source>
</evidence>
<name>A0A9W8YWE7_9PEZI</name>
<dbReference type="PANTHER" id="PTHR42060">
    <property type="entry name" value="NHL REPEAT-CONTAINING PROTEIN-RELATED"/>
    <property type="match status" value="1"/>
</dbReference>
<gene>
    <name evidence="3" type="ORF">N0V93_003312</name>
</gene>
<dbReference type="EMBL" id="JAPEVB010000002">
    <property type="protein sequence ID" value="KAJ4394095.1"/>
    <property type="molecule type" value="Genomic_DNA"/>
</dbReference>
<dbReference type="SUPFAM" id="SSF63829">
    <property type="entry name" value="Calcium-dependent phosphotriesterase"/>
    <property type="match status" value="1"/>
</dbReference>
<comment type="caution">
    <text evidence="3">The sequence shown here is derived from an EMBL/GenBank/DDBJ whole genome shotgun (WGS) entry which is preliminary data.</text>
</comment>
<reference evidence="3" key="1">
    <citation type="submission" date="2022-10" db="EMBL/GenBank/DDBJ databases">
        <title>Tapping the CABI collections for fungal endophytes: first genome assemblies for Collariella, Neodidymelliopsis, Ascochyta clinopodiicola, Didymella pomorum, Didymosphaeria variabile, Neocosmospora piperis and Neocucurbitaria cava.</title>
        <authorList>
            <person name="Hill R."/>
        </authorList>
    </citation>
    <scope>NUCLEOTIDE SEQUENCE</scope>
    <source>
        <strain evidence="3">IMI 355082</strain>
    </source>
</reference>
<evidence type="ECO:0000313" key="3">
    <source>
        <dbReference type="EMBL" id="KAJ4394095.1"/>
    </source>
</evidence>
<proteinExistence type="predicted"/>
<dbReference type="PANTHER" id="PTHR42060:SF1">
    <property type="entry name" value="NHL REPEAT-CONTAINING PROTEIN"/>
    <property type="match status" value="1"/>
</dbReference>
<feature type="domain" description="Cyclic nucleotide-binding" evidence="2">
    <location>
        <begin position="236"/>
        <end position="310"/>
    </location>
</feature>
<dbReference type="Gene3D" id="2.120.10.30">
    <property type="entry name" value="TolB, C-terminal domain"/>
    <property type="match status" value="1"/>
</dbReference>
<sequence>MIISILLALLVAQLAFATSSVTTLFSLPANASWLENLAYRPSTNTILATRLDVAQLWAISASTGAGTILASVANITALVGITQTRSSPDEFYIAGLNFTSAGVQPNSSALWKLTFPLDGGFTFESAFGVPGMTLINGLTTWNETTILATDSYQGSIWEINLSTKSSTRAFTDPTMARIDENGVNGVKVLRSSKETYVYYTSTDQALLARIPVDPVTARALGPADVIAHDIGAADDFALLPDGSAVIATGSNNTIVHVSLGGRVEVVAGSPESQEVASGTACQFGEDGVLYVTTGGSAAAGRVAAVDLGED</sequence>
<dbReference type="OrthoDB" id="9977941at2759"/>
<accession>A0A9W8YWE7</accession>
<feature type="signal peptide" evidence="1">
    <location>
        <begin position="1"/>
        <end position="17"/>
    </location>
</feature>
<dbReference type="InterPro" id="IPR000595">
    <property type="entry name" value="cNMP-bd_dom"/>
</dbReference>
<dbReference type="InterPro" id="IPR011042">
    <property type="entry name" value="6-blade_b-propeller_TolB-like"/>
</dbReference>
<organism evidence="3 4">
    <name type="scientific">Gnomoniopsis smithogilvyi</name>
    <dbReference type="NCBI Taxonomy" id="1191159"/>
    <lineage>
        <taxon>Eukaryota</taxon>
        <taxon>Fungi</taxon>
        <taxon>Dikarya</taxon>
        <taxon>Ascomycota</taxon>
        <taxon>Pezizomycotina</taxon>
        <taxon>Sordariomycetes</taxon>
        <taxon>Sordariomycetidae</taxon>
        <taxon>Diaporthales</taxon>
        <taxon>Gnomoniaceae</taxon>
        <taxon>Gnomoniopsis</taxon>
    </lineage>
</organism>
<keyword evidence="4" id="KW-1185">Reference proteome</keyword>